<organism evidence="4 5">
    <name type="scientific">Linum trigynum</name>
    <dbReference type="NCBI Taxonomy" id="586398"/>
    <lineage>
        <taxon>Eukaryota</taxon>
        <taxon>Viridiplantae</taxon>
        <taxon>Streptophyta</taxon>
        <taxon>Embryophyta</taxon>
        <taxon>Tracheophyta</taxon>
        <taxon>Spermatophyta</taxon>
        <taxon>Magnoliopsida</taxon>
        <taxon>eudicotyledons</taxon>
        <taxon>Gunneridae</taxon>
        <taxon>Pentapetalae</taxon>
        <taxon>rosids</taxon>
        <taxon>fabids</taxon>
        <taxon>Malpighiales</taxon>
        <taxon>Linaceae</taxon>
        <taxon>Linum</taxon>
    </lineage>
</organism>
<proteinExistence type="predicted"/>
<dbReference type="GO" id="GO:0008270">
    <property type="term" value="F:zinc ion binding"/>
    <property type="evidence" value="ECO:0007669"/>
    <property type="project" value="UniProtKB-KW"/>
</dbReference>
<dbReference type="PROSITE" id="PS50158">
    <property type="entry name" value="ZF_CCHC"/>
    <property type="match status" value="1"/>
</dbReference>
<name>A0AAV2DFD2_9ROSI</name>
<feature type="compositionally biased region" description="Gly residues" evidence="2">
    <location>
        <begin position="613"/>
        <end position="622"/>
    </location>
</feature>
<feature type="compositionally biased region" description="Polar residues" evidence="2">
    <location>
        <begin position="1"/>
        <end position="18"/>
    </location>
</feature>
<feature type="region of interest" description="Disordered" evidence="2">
    <location>
        <begin position="585"/>
        <end position="622"/>
    </location>
</feature>
<dbReference type="SUPFAM" id="SSF57756">
    <property type="entry name" value="Retrovirus zinc finger-like domains"/>
    <property type="match status" value="1"/>
</dbReference>
<dbReference type="Proteomes" id="UP001497516">
    <property type="component" value="Chromosome 2"/>
</dbReference>
<dbReference type="SMART" id="SM00343">
    <property type="entry name" value="ZnF_C2HC"/>
    <property type="match status" value="1"/>
</dbReference>
<dbReference type="InterPro" id="IPR036875">
    <property type="entry name" value="Znf_CCHC_sf"/>
</dbReference>
<feature type="compositionally biased region" description="Basic and acidic residues" evidence="2">
    <location>
        <begin position="348"/>
        <end position="362"/>
    </location>
</feature>
<dbReference type="PANTHER" id="PTHR31286">
    <property type="entry name" value="GLYCINE-RICH CELL WALL STRUCTURAL PROTEIN 1.8-LIKE"/>
    <property type="match status" value="1"/>
</dbReference>
<dbReference type="InterPro" id="IPR040256">
    <property type="entry name" value="At4g02000-like"/>
</dbReference>
<feature type="region of interest" description="Disordered" evidence="2">
    <location>
        <begin position="1"/>
        <end position="32"/>
    </location>
</feature>
<dbReference type="GO" id="GO:0003676">
    <property type="term" value="F:nucleic acid binding"/>
    <property type="evidence" value="ECO:0007669"/>
    <property type="project" value="InterPro"/>
</dbReference>
<sequence length="622" mass="67334">MLSTASTGDPAPAQSSPPSGRPPDTSPDRAGATVGLAADTTSTEMLIDVATTNHQPCSSPAPAQQFSYAKALTGWKGTPASPAGDSQWTPVGVNDLIPGDRNGEPALMVSSDFRNKICAPWQRTLVVRLLGLRIGFPTLCSRLRSLWKPAGNMEILDLDHACFLVKLDNEQDYFRALTDGPWVIFDHYLAVQQWTPQFKVSDPLPKKMIVWVQLPALKIHFYHKEVLISLGNLIGRTIKLDYHTLNRQRAKFARLAVEVDMAKHLVPRIWLDDAWQKVEYENLPAVCFECGKIGHSASECPLIHPTPVATTLAIAGPPGTTEAVEQVADDPNPGFGPWMLVSRKSRRNFRDHEKKGKTDTEARNQIQGNQINSGKAGNSNKERTAVPPSIVPPAKITAQRVSSQEGKVANGKKKGEEGKKGKAVLISEPTSGEAGLLGPGPSRSPKTSPLPKTPSDPSRASSSAHPPLETHPNGSMDPPRENRDIVMAAPPQPTFQTVVGPNGTVMQIVEITPSADPHHGRSLHESPSTAARIKKNKKQKDQKLRSPIKFPPMKSLQIGTPKKDRKPRSKSRIATLTLQEINAWNSSAKSSIEEAGEKLSLLHTEGQQPTPSTGGGTPTPTA</sequence>
<protein>
    <recommendedName>
        <fullName evidence="3">CCHC-type domain-containing protein</fullName>
    </recommendedName>
</protein>
<dbReference type="AlphaFoldDB" id="A0AAV2DFD2"/>
<feature type="domain" description="CCHC-type" evidence="3">
    <location>
        <begin position="287"/>
        <end position="301"/>
    </location>
</feature>
<evidence type="ECO:0000313" key="5">
    <source>
        <dbReference type="Proteomes" id="UP001497516"/>
    </source>
</evidence>
<feature type="compositionally biased region" description="Low complexity" evidence="2">
    <location>
        <begin position="441"/>
        <end position="458"/>
    </location>
</feature>
<gene>
    <name evidence="4" type="ORF">LTRI10_LOCUS14299</name>
</gene>
<feature type="region of interest" description="Disordered" evidence="2">
    <location>
        <begin position="328"/>
        <end position="572"/>
    </location>
</feature>
<dbReference type="Pfam" id="PF14111">
    <property type="entry name" value="DUF4283"/>
    <property type="match status" value="1"/>
</dbReference>
<dbReference type="EMBL" id="OZ034815">
    <property type="protein sequence ID" value="CAL1372280.1"/>
    <property type="molecule type" value="Genomic_DNA"/>
</dbReference>
<dbReference type="InterPro" id="IPR025558">
    <property type="entry name" value="DUF4283"/>
</dbReference>
<evidence type="ECO:0000256" key="2">
    <source>
        <dbReference type="SAM" id="MobiDB-lite"/>
    </source>
</evidence>
<keyword evidence="5" id="KW-1185">Reference proteome</keyword>
<evidence type="ECO:0000313" key="4">
    <source>
        <dbReference type="EMBL" id="CAL1372280.1"/>
    </source>
</evidence>
<keyword evidence="1" id="KW-0863">Zinc-finger</keyword>
<evidence type="ECO:0000259" key="3">
    <source>
        <dbReference type="PROSITE" id="PS50158"/>
    </source>
</evidence>
<keyword evidence="1" id="KW-0479">Metal-binding</keyword>
<evidence type="ECO:0000256" key="1">
    <source>
        <dbReference type="PROSITE-ProRule" id="PRU00047"/>
    </source>
</evidence>
<accession>A0AAV2DFD2</accession>
<dbReference type="InterPro" id="IPR001878">
    <property type="entry name" value="Znf_CCHC"/>
</dbReference>
<reference evidence="4 5" key="1">
    <citation type="submission" date="2024-04" db="EMBL/GenBank/DDBJ databases">
        <authorList>
            <person name="Fracassetti M."/>
        </authorList>
    </citation>
    <scope>NUCLEOTIDE SEQUENCE [LARGE SCALE GENOMIC DNA]</scope>
</reference>
<dbReference type="PANTHER" id="PTHR31286:SF99">
    <property type="entry name" value="DUF4283 DOMAIN-CONTAINING PROTEIN"/>
    <property type="match status" value="1"/>
</dbReference>
<dbReference type="Pfam" id="PF00098">
    <property type="entry name" value="zf-CCHC"/>
    <property type="match status" value="1"/>
</dbReference>
<keyword evidence="1" id="KW-0862">Zinc</keyword>
<feature type="compositionally biased region" description="Polar residues" evidence="2">
    <location>
        <begin position="363"/>
        <end position="379"/>
    </location>
</feature>